<evidence type="ECO:0000256" key="2">
    <source>
        <dbReference type="ARBA" id="ARBA00022525"/>
    </source>
</evidence>
<dbReference type="EMBL" id="JACBXX010000066">
    <property type="protein sequence ID" value="NYS95980.1"/>
    <property type="molecule type" value="Genomic_DNA"/>
</dbReference>
<feature type="compositionally biased region" description="Basic and acidic residues" evidence="5">
    <location>
        <begin position="117"/>
        <end position="135"/>
    </location>
</feature>
<keyword evidence="3" id="KW-0732">Signal</keyword>
<dbReference type="AlphaFoldDB" id="A0A7Z0M4Z0"/>
<feature type="region of interest" description="Disordered" evidence="5">
    <location>
        <begin position="1"/>
        <end position="142"/>
    </location>
</feature>
<feature type="domain" description="Gram-positive cocci surface proteins LPxTG" evidence="7">
    <location>
        <begin position="128"/>
        <end position="164"/>
    </location>
</feature>
<reference evidence="8 9" key="1">
    <citation type="submission" date="2020-07" db="EMBL/GenBank/DDBJ databases">
        <title>MOT database genomes.</title>
        <authorList>
            <person name="Joseph S."/>
            <person name="Aduse-Opoku J."/>
            <person name="Hashim A."/>
            <person name="Wade W."/>
            <person name="Curtis M."/>
        </authorList>
    </citation>
    <scope>NUCLEOTIDE SEQUENCE [LARGE SCALE GENOMIC DNA]</scope>
    <source>
        <strain evidence="8 9">STR</strain>
    </source>
</reference>
<dbReference type="Proteomes" id="UP000589521">
    <property type="component" value="Unassembled WGS sequence"/>
</dbReference>
<keyword evidence="1" id="KW-0134">Cell wall</keyword>
<feature type="compositionally biased region" description="Polar residues" evidence="5">
    <location>
        <begin position="41"/>
        <end position="76"/>
    </location>
</feature>
<evidence type="ECO:0000256" key="4">
    <source>
        <dbReference type="ARBA" id="ARBA00023088"/>
    </source>
</evidence>
<evidence type="ECO:0000256" key="5">
    <source>
        <dbReference type="SAM" id="MobiDB-lite"/>
    </source>
</evidence>
<keyword evidence="6" id="KW-1133">Transmembrane helix</keyword>
<gene>
    <name evidence="8" type="ORF">HZY94_01995</name>
</gene>
<keyword evidence="6" id="KW-0472">Membrane</keyword>
<proteinExistence type="predicted"/>
<feature type="transmembrane region" description="Helical" evidence="6">
    <location>
        <begin position="141"/>
        <end position="160"/>
    </location>
</feature>
<feature type="compositionally biased region" description="Low complexity" evidence="5">
    <location>
        <begin position="1"/>
        <end position="12"/>
    </location>
</feature>
<evidence type="ECO:0000313" key="9">
    <source>
        <dbReference type="Proteomes" id="UP000589521"/>
    </source>
</evidence>
<keyword evidence="4" id="KW-0572">Peptidoglycan-anchor</keyword>
<accession>A0A7Z0M4Z0</accession>
<evidence type="ECO:0000259" key="7">
    <source>
        <dbReference type="Pfam" id="PF00746"/>
    </source>
</evidence>
<keyword evidence="6" id="KW-0812">Transmembrane</keyword>
<sequence>MTPVVPVSPDTPVEIETPKQPSENTDNAGSSNEKPDAAGESENSTGSDSNKIPENSVENVSHPTQSNQVAAPNEGTNKVALTPNTAAEFVNPVNNPESKVAASYGSSESKYSAPAKVQEKEAEGKSKSDDKKEELPSTGTVSSVMSVIGAALAPFSTVLLKKRK</sequence>
<evidence type="ECO:0000313" key="8">
    <source>
        <dbReference type="EMBL" id="NYS95980.1"/>
    </source>
</evidence>
<evidence type="ECO:0000256" key="3">
    <source>
        <dbReference type="ARBA" id="ARBA00022729"/>
    </source>
</evidence>
<name>A0A7Z0M4Z0_9STRE</name>
<protein>
    <submittedName>
        <fullName evidence="8">LPXTG cell wall anchor domain-containing protein</fullName>
    </submittedName>
</protein>
<organism evidence="8 9">
    <name type="scientific">Streptococcus danieliae</name>
    <dbReference type="NCBI Taxonomy" id="747656"/>
    <lineage>
        <taxon>Bacteria</taxon>
        <taxon>Bacillati</taxon>
        <taxon>Bacillota</taxon>
        <taxon>Bacilli</taxon>
        <taxon>Lactobacillales</taxon>
        <taxon>Streptococcaceae</taxon>
        <taxon>Streptococcus</taxon>
    </lineage>
</organism>
<dbReference type="Pfam" id="PF00746">
    <property type="entry name" value="Gram_pos_anchor"/>
    <property type="match status" value="1"/>
</dbReference>
<keyword evidence="2" id="KW-0964">Secreted</keyword>
<evidence type="ECO:0000256" key="6">
    <source>
        <dbReference type="SAM" id="Phobius"/>
    </source>
</evidence>
<feature type="compositionally biased region" description="Polar residues" evidence="5">
    <location>
        <begin position="19"/>
        <end position="32"/>
    </location>
</feature>
<dbReference type="InterPro" id="IPR019931">
    <property type="entry name" value="LPXTG_anchor"/>
</dbReference>
<comment type="caution">
    <text evidence="8">The sequence shown here is derived from an EMBL/GenBank/DDBJ whole genome shotgun (WGS) entry which is preliminary data.</text>
</comment>
<evidence type="ECO:0000256" key="1">
    <source>
        <dbReference type="ARBA" id="ARBA00022512"/>
    </source>
</evidence>
<dbReference type="RefSeq" id="WP_179924808.1">
    <property type="nucleotide sequence ID" value="NZ_JACBXX010000066.1"/>
</dbReference>
<dbReference type="NCBIfam" id="TIGR01167">
    <property type="entry name" value="LPXTG_anchor"/>
    <property type="match status" value="1"/>
</dbReference>